<comment type="caution">
    <text evidence="2">The sequence shown here is derived from an EMBL/GenBank/DDBJ whole genome shotgun (WGS) entry which is preliminary data.</text>
</comment>
<evidence type="ECO:0008006" key="4">
    <source>
        <dbReference type="Google" id="ProtNLM"/>
    </source>
</evidence>
<dbReference type="EMBL" id="JACGCM010002137">
    <property type="protein sequence ID" value="KAF6144233.1"/>
    <property type="molecule type" value="Genomic_DNA"/>
</dbReference>
<gene>
    <name evidence="2" type="ORF">GIB67_004906</name>
</gene>
<keyword evidence="3" id="KW-1185">Reference proteome</keyword>
<sequence>MDTFDYFDNIKAEKSKAMIKYNRLRKIRNLFRLIELLLALVLLTWVTTQLPFAIKAFKQLLLVLISPKFVFLIGNAIVVTLFAKSRNFSNQNPPSGTQIYEEFVKNSEKYHVLQEEEVLFEDKQTVCEEKTTTVKSFDVGRKTFRRTQSEKVKANNNNVCERLRKELRRSETDVCANAEVLSEKSREREGGRGQEMSNEEFQKAIDEFIARQMRFRREETMAVVLLD</sequence>
<reference evidence="2 3" key="1">
    <citation type="journal article" date="2020" name="IScience">
        <title>Genome Sequencing of the Endangered Kingdonia uniflora (Circaeasteraceae, Ranunculales) Reveals Potential Mechanisms of Evolutionary Specialization.</title>
        <authorList>
            <person name="Sun Y."/>
            <person name="Deng T."/>
            <person name="Zhang A."/>
            <person name="Moore M.J."/>
            <person name="Landis J.B."/>
            <person name="Lin N."/>
            <person name="Zhang H."/>
            <person name="Zhang X."/>
            <person name="Huang J."/>
            <person name="Zhang X."/>
            <person name="Sun H."/>
            <person name="Wang H."/>
        </authorList>
    </citation>
    <scope>NUCLEOTIDE SEQUENCE [LARGE SCALE GENOMIC DNA]</scope>
    <source>
        <strain evidence="2">TB1705</strain>
        <tissue evidence="2">Leaf</tissue>
    </source>
</reference>
<accession>A0A7J7LNM3</accession>
<dbReference type="PANTHER" id="PTHR33640:SF8">
    <property type="entry name" value="TRANSMEMBRANE PROTEIN"/>
    <property type="match status" value="1"/>
</dbReference>
<evidence type="ECO:0000256" key="1">
    <source>
        <dbReference type="SAM" id="Phobius"/>
    </source>
</evidence>
<name>A0A7J7LNM3_9MAGN</name>
<evidence type="ECO:0000313" key="2">
    <source>
        <dbReference type="EMBL" id="KAF6144233.1"/>
    </source>
</evidence>
<protein>
    <recommendedName>
        <fullName evidence="4">DUF4408 domain-containing protein</fullName>
    </recommendedName>
</protein>
<feature type="transmembrane region" description="Helical" evidence="1">
    <location>
        <begin position="60"/>
        <end position="83"/>
    </location>
</feature>
<dbReference type="PANTHER" id="PTHR33640">
    <property type="entry name" value="TRANSMEMBRANE PROTEIN"/>
    <property type="match status" value="1"/>
</dbReference>
<proteinExistence type="predicted"/>
<organism evidence="2 3">
    <name type="scientific">Kingdonia uniflora</name>
    <dbReference type="NCBI Taxonomy" id="39325"/>
    <lineage>
        <taxon>Eukaryota</taxon>
        <taxon>Viridiplantae</taxon>
        <taxon>Streptophyta</taxon>
        <taxon>Embryophyta</taxon>
        <taxon>Tracheophyta</taxon>
        <taxon>Spermatophyta</taxon>
        <taxon>Magnoliopsida</taxon>
        <taxon>Ranunculales</taxon>
        <taxon>Circaeasteraceae</taxon>
        <taxon>Kingdonia</taxon>
    </lineage>
</organism>
<dbReference type="Proteomes" id="UP000541444">
    <property type="component" value="Unassembled WGS sequence"/>
</dbReference>
<keyword evidence="1" id="KW-1133">Transmembrane helix</keyword>
<feature type="transmembrane region" description="Helical" evidence="1">
    <location>
        <begin position="30"/>
        <end position="54"/>
    </location>
</feature>
<dbReference type="AlphaFoldDB" id="A0A7J7LNM3"/>
<dbReference type="OrthoDB" id="1916829at2759"/>
<evidence type="ECO:0000313" key="3">
    <source>
        <dbReference type="Proteomes" id="UP000541444"/>
    </source>
</evidence>
<keyword evidence="1" id="KW-0472">Membrane</keyword>
<keyword evidence="1" id="KW-0812">Transmembrane</keyword>